<dbReference type="PANTHER" id="PTHR33988">
    <property type="entry name" value="ENDORIBONUCLEASE MAZF-RELATED"/>
    <property type="match status" value="1"/>
</dbReference>
<dbReference type="eggNOG" id="COG2337">
    <property type="taxonomic scope" value="Bacteria"/>
</dbReference>
<evidence type="ECO:0000256" key="2">
    <source>
        <dbReference type="ARBA" id="ARBA00022649"/>
    </source>
</evidence>
<evidence type="ECO:0000313" key="4">
    <source>
        <dbReference type="EMBL" id="EEC90530.1"/>
    </source>
</evidence>
<gene>
    <name evidence="4" type="ORF">EUBIFOR_00886</name>
</gene>
<sequence length="120" mass="13651">MKVKRGEVYLADLSDASGSEQGKVRPVVIIQNNRGNKYSPTTIVACLSSKIYTKHHLPTHHLLPESIGLKYKSMVMCEQIRVIDKSRLQKKIATVSRVDMLAIDRKIKISLDLRLHSQRK</sequence>
<keyword evidence="3" id="KW-0255">Endonuclease</keyword>
<dbReference type="Gene3D" id="2.30.30.110">
    <property type="match status" value="1"/>
</dbReference>
<organism evidence="4 5">
    <name type="scientific">Holdemanella biformis DSM 3989</name>
    <dbReference type="NCBI Taxonomy" id="518637"/>
    <lineage>
        <taxon>Bacteria</taxon>
        <taxon>Bacillati</taxon>
        <taxon>Bacillota</taxon>
        <taxon>Erysipelotrichia</taxon>
        <taxon>Erysipelotrichales</taxon>
        <taxon>Erysipelotrichaceae</taxon>
        <taxon>Holdemanella</taxon>
    </lineage>
</organism>
<dbReference type="InterPro" id="IPR003477">
    <property type="entry name" value="PemK-like"/>
</dbReference>
<reference evidence="4 5" key="2">
    <citation type="submission" date="2008-11" db="EMBL/GenBank/DDBJ databases">
        <title>Draft genome sequence of Eubacterium biforme (DSM 3989).</title>
        <authorList>
            <person name="Sudarsanam P."/>
            <person name="Ley R."/>
            <person name="Guruge J."/>
            <person name="Turnbaugh P.J."/>
            <person name="Mahowald M."/>
            <person name="Liep D."/>
            <person name="Gordon J."/>
        </authorList>
    </citation>
    <scope>NUCLEOTIDE SEQUENCE [LARGE SCALE GENOMIC DNA]</scope>
    <source>
        <strain evidence="4 5">DSM 3989</strain>
    </source>
</reference>
<reference evidence="4 5" key="1">
    <citation type="submission" date="2008-10" db="EMBL/GenBank/DDBJ databases">
        <authorList>
            <person name="Fulton L."/>
            <person name="Clifton S."/>
            <person name="Fulton B."/>
            <person name="Xu J."/>
            <person name="Minx P."/>
            <person name="Pepin K.H."/>
            <person name="Johnson M."/>
            <person name="Bhonagiri V."/>
            <person name="Nash W.E."/>
            <person name="Mardis E.R."/>
            <person name="Wilson R.K."/>
        </authorList>
    </citation>
    <scope>NUCLEOTIDE SEQUENCE [LARGE SCALE GENOMIC DNA]</scope>
    <source>
        <strain evidence="4 5">DSM 3989</strain>
    </source>
</reference>
<comment type="caution">
    <text evidence="4">The sequence shown here is derived from an EMBL/GenBank/DDBJ whole genome shotgun (WGS) entry which is preliminary data.</text>
</comment>
<dbReference type="GO" id="GO:0004521">
    <property type="term" value="F:RNA endonuclease activity"/>
    <property type="evidence" value="ECO:0007669"/>
    <property type="project" value="TreeGrafter"/>
</dbReference>
<dbReference type="PANTHER" id="PTHR33988:SF2">
    <property type="entry name" value="ENDORIBONUCLEASE MAZF"/>
    <property type="match status" value="1"/>
</dbReference>
<keyword evidence="3" id="KW-0378">Hydrolase</keyword>
<dbReference type="GO" id="GO:0016075">
    <property type="term" value="P:rRNA catabolic process"/>
    <property type="evidence" value="ECO:0007669"/>
    <property type="project" value="TreeGrafter"/>
</dbReference>
<dbReference type="STRING" id="518637.EUBIFOR_00886"/>
<comment type="similarity">
    <text evidence="1 3">Belongs to the PemK/MazF family.</text>
</comment>
<dbReference type="GO" id="GO:0003677">
    <property type="term" value="F:DNA binding"/>
    <property type="evidence" value="ECO:0007669"/>
    <property type="project" value="InterPro"/>
</dbReference>
<keyword evidence="2" id="KW-1277">Toxin-antitoxin system</keyword>
<dbReference type="InterPro" id="IPR011067">
    <property type="entry name" value="Plasmid_toxin/cell-grow_inhib"/>
</dbReference>
<dbReference type="EC" id="3.1.-.-" evidence="3"/>
<dbReference type="OrthoDB" id="9808744at2"/>
<dbReference type="SUPFAM" id="SSF50118">
    <property type="entry name" value="Cell growth inhibitor/plasmid maintenance toxic component"/>
    <property type="match status" value="1"/>
</dbReference>
<dbReference type="HOGENOM" id="CLU_121823_1_0_9"/>
<comment type="function">
    <text evidence="3">Toxic component of a type II toxin-antitoxin (TA) system.</text>
</comment>
<dbReference type="Proteomes" id="UP000004315">
    <property type="component" value="Unassembled WGS sequence"/>
</dbReference>
<dbReference type="PIRSF" id="PIRSF033490">
    <property type="entry name" value="MazF"/>
    <property type="match status" value="1"/>
</dbReference>
<dbReference type="AlphaFoldDB" id="B7C9M8"/>
<dbReference type="EMBL" id="ABYT01000052">
    <property type="protein sequence ID" value="EEC90530.1"/>
    <property type="molecule type" value="Genomic_DNA"/>
</dbReference>
<dbReference type="GO" id="GO:0016787">
    <property type="term" value="F:hydrolase activity"/>
    <property type="evidence" value="ECO:0007669"/>
    <property type="project" value="UniProtKB-KW"/>
</dbReference>
<dbReference type="Pfam" id="PF02452">
    <property type="entry name" value="PemK_toxin"/>
    <property type="match status" value="1"/>
</dbReference>
<evidence type="ECO:0000256" key="3">
    <source>
        <dbReference type="PIRNR" id="PIRNR033490"/>
    </source>
</evidence>
<name>B7C9M8_9FIRM</name>
<evidence type="ECO:0000313" key="5">
    <source>
        <dbReference type="Proteomes" id="UP000004315"/>
    </source>
</evidence>
<dbReference type="RefSeq" id="WP_003864691.1">
    <property type="nucleotide sequence ID" value="NZ_DS996841.1"/>
</dbReference>
<dbReference type="GO" id="GO:0006402">
    <property type="term" value="P:mRNA catabolic process"/>
    <property type="evidence" value="ECO:0007669"/>
    <property type="project" value="TreeGrafter"/>
</dbReference>
<keyword evidence="5" id="KW-1185">Reference proteome</keyword>
<proteinExistence type="inferred from homology"/>
<protein>
    <recommendedName>
        <fullName evidence="3">mRNA interferase</fullName>
        <ecNumber evidence="3">3.1.-.-</ecNumber>
    </recommendedName>
</protein>
<evidence type="ECO:0000256" key="1">
    <source>
        <dbReference type="ARBA" id="ARBA00007521"/>
    </source>
</evidence>
<accession>B7C9M8</accession>
<keyword evidence="3" id="KW-0540">Nuclease</keyword>